<proteinExistence type="predicted"/>
<comment type="caution">
    <text evidence="3">The sequence shown here is derived from an EMBL/GenBank/DDBJ whole genome shotgun (WGS) entry which is preliminary data.</text>
</comment>
<dbReference type="SUPFAM" id="SSF55874">
    <property type="entry name" value="ATPase domain of HSP90 chaperone/DNA topoisomerase II/histidine kinase"/>
    <property type="match status" value="1"/>
</dbReference>
<keyword evidence="1" id="KW-0472">Membrane</keyword>
<sequence length="431" mass="49211">MIAFFDFIVKPISITYGIFLYLLLASFIPVRDHLIWKVLAIIGCWQTSLMVIFPNDPFNLIALFGMLFATLLITFKGKLIETVSAVLILSSIIIAINYMTHEMGRMFFLALGNTSQVYESATLVLVQAIRVPIWAAIYLFFRKRLRQAFQILTVRMWLIVDAVSLGSLVGVISVLNLIPDGPSLWPSYPACAACLLTELGCIYLISYISASMRAQMEISNLRYQQAYYQELEQNQRETRKLRHDMNNHFSVIRSLLEKKKWEQALTYVSDLSQKLPAKTRTFCKNSVMNAVFNAKYDLAVQNQIDCFFKIDLDRMPELDPIDLCSIFANTLDNAIEASCALRDPKERSISVKARYDKEYFSYEIINAKENPVRQLDNRFVSTKGDSKFRGFGLENVKDVVNRLGGTMDVSHTEDTFSVVILIHIPSTLFNI</sequence>
<evidence type="ECO:0000313" key="3">
    <source>
        <dbReference type="EMBL" id="MCU7378281.1"/>
    </source>
</evidence>
<evidence type="ECO:0000259" key="2">
    <source>
        <dbReference type="Pfam" id="PF14501"/>
    </source>
</evidence>
<feature type="transmembrane region" description="Helical" evidence="1">
    <location>
        <begin position="187"/>
        <end position="208"/>
    </location>
</feature>
<organism evidence="3 4">
    <name type="scientific">Hominibacterium faecale</name>
    <dbReference type="NCBI Taxonomy" id="2839743"/>
    <lineage>
        <taxon>Bacteria</taxon>
        <taxon>Bacillati</taxon>
        <taxon>Bacillota</taxon>
        <taxon>Clostridia</taxon>
        <taxon>Peptostreptococcales</taxon>
        <taxon>Anaerovoracaceae</taxon>
        <taxon>Hominibacterium</taxon>
    </lineage>
</organism>
<reference evidence="3" key="1">
    <citation type="submission" date="2022-09" db="EMBL/GenBank/DDBJ databases">
        <title>Culturomic study of gut microbiota in children with autism spectrum disorder.</title>
        <authorList>
            <person name="Efimov B.A."/>
            <person name="Chaplin A.V."/>
            <person name="Sokolova S.R."/>
            <person name="Pikina A.P."/>
            <person name="Korzhanova M."/>
            <person name="Belova V."/>
            <person name="Korostin D."/>
        </authorList>
    </citation>
    <scope>NUCLEOTIDE SEQUENCE</scope>
    <source>
        <strain evidence="3">ASD5510</strain>
    </source>
</reference>
<accession>A0A9J6QM77</accession>
<feature type="transmembrane region" description="Helical" evidence="1">
    <location>
        <begin position="7"/>
        <end position="27"/>
    </location>
</feature>
<dbReference type="RefSeq" id="WP_253019820.1">
    <property type="nucleotide sequence ID" value="NZ_JAJAGH010000008.1"/>
</dbReference>
<feature type="transmembrane region" description="Helical" evidence="1">
    <location>
        <begin position="120"/>
        <end position="141"/>
    </location>
</feature>
<protein>
    <submittedName>
        <fullName evidence="3">GHKL domain-containing protein</fullName>
    </submittedName>
</protein>
<keyword evidence="1" id="KW-1133">Transmembrane helix</keyword>
<dbReference type="PANTHER" id="PTHR40448:SF1">
    <property type="entry name" value="TWO-COMPONENT SENSOR HISTIDINE KINASE"/>
    <property type="match status" value="1"/>
</dbReference>
<dbReference type="Pfam" id="PF14501">
    <property type="entry name" value="HATPase_c_5"/>
    <property type="match status" value="1"/>
</dbReference>
<feature type="domain" description="Sensor histidine kinase NatK-like C-terminal" evidence="2">
    <location>
        <begin position="318"/>
        <end position="422"/>
    </location>
</feature>
<keyword evidence="1" id="KW-0812">Transmembrane</keyword>
<dbReference type="GO" id="GO:0042802">
    <property type="term" value="F:identical protein binding"/>
    <property type="evidence" value="ECO:0007669"/>
    <property type="project" value="TreeGrafter"/>
</dbReference>
<dbReference type="InterPro" id="IPR032834">
    <property type="entry name" value="NatK-like_C"/>
</dbReference>
<name>A0A9J6QM77_9FIRM</name>
<dbReference type="CDD" id="cd16935">
    <property type="entry name" value="HATPase_AgrC-ComD-like"/>
    <property type="match status" value="1"/>
</dbReference>
<feature type="transmembrane region" description="Helical" evidence="1">
    <location>
        <begin position="153"/>
        <end position="175"/>
    </location>
</feature>
<dbReference type="AlphaFoldDB" id="A0A9J6QM77"/>
<gene>
    <name evidence="3" type="ORF">OBO34_07920</name>
</gene>
<evidence type="ECO:0000256" key="1">
    <source>
        <dbReference type="SAM" id="Phobius"/>
    </source>
</evidence>
<feature type="transmembrane region" description="Helical" evidence="1">
    <location>
        <begin position="58"/>
        <end position="75"/>
    </location>
</feature>
<keyword evidence="4" id="KW-1185">Reference proteome</keyword>
<dbReference type="EMBL" id="JAOSHN010000003">
    <property type="protein sequence ID" value="MCU7378281.1"/>
    <property type="molecule type" value="Genomic_DNA"/>
</dbReference>
<feature type="transmembrane region" description="Helical" evidence="1">
    <location>
        <begin position="82"/>
        <end position="100"/>
    </location>
</feature>
<dbReference type="PANTHER" id="PTHR40448">
    <property type="entry name" value="TWO-COMPONENT SENSOR HISTIDINE KINASE"/>
    <property type="match status" value="1"/>
</dbReference>
<dbReference type="Proteomes" id="UP001065549">
    <property type="component" value="Unassembled WGS sequence"/>
</dbReference>
<dbReference type="Gene3D" id="3.30.565.10">
    <property type="entry name" value="Histidine kinase-like ATPase, C-terminal domain"/>
    <property type="match status" value="1"/>
</dbReference>
<dbReference type="InterPro" id="IPR036890">
    <property type="entry name" value="HATPase_C_sf"/>
</dbReference>
<evidence type="ECO:0000313" key="4">
    <source>
        <dbReference type="Proteomes" id="UP001065549"/>
    </source>
</evidence>